<proteinExistence type="predicted"/>
<dbReference type="AlphaFoldDB" id="A0A318PJA6"/>
<dbReference type="Proteomes" id="UP000248257">
    <property type="component" value="Unassembled WGS sequence"/>
</dbReference>
<evidence type="ECO:0008006" key="3">
    <source>
        <dbReference type="Google" id="ProtNLM"/>
    </source>
</evidence>
<comment type="caution">
    <text evidence="1">The sequence shown here is derived from an EMBL/GenBank/DDBJ whole genome shotgun (WGS) entry which is preliminary data.</text>
</comment>
<sequence>MDANRLDVTGQWEGQFSYPHALPPESFSASLFEAGAMLGGTVTERAPSAQACFIATVQGQRHGVTVRFTKTYDGSGNRQHPVLYTGLLNADGTEIEGEWRIAGSWSGAFRMSRRKGAATAARREAEALVD</sequence>
<dbReference type="STRING" id="1220579.GCA_001571345_02491"/>
<keyword evidence="2" id="KW-1185">Reference proteome</keyword>
<dbReference type="EMBL" id="NKUC01000014">
    <property type="protein sequence ID" value="PYD56953.1"/>
    <property type="molecule type" value="Genomic_DNA"/>
</dbReference>
<dbReference type="RefSeq" id="WP_061275420.1">
    <property type="nucleotide sequence ID" value="NZ_CBCRXN010000009.1"/>
</dbReference>
<reference evidence="1 2" key="1">
    <citation type="submission" date="2017-07" db="EMBL/GenBank/DDBJ databases">
        <title>A draft genome sequence of Komagataeibacter xylinus LMG 1515.</title>
        <authorList>
            <person name="Skraban J."/>
            <person name="Cleenwerck I."/>
            <person name="Vandamme P."/>
            <person name="Trcek J."/>
        </authorList>
    </citation>
    <scope>NUCLEOTIDE SEQUENCE [LARGE SCALE GENOMIC DNA]</scope>
    <source>
        <strain evidence="1 2">LMG 1515</strain>
    </source>
</reference>
<accession>A0A318PJA6</accession>
<dbReference type="OrthoDB" id="6194699at2"/>
<protein>
    <recommendedName>
        <fullName evidence="3">DUF1579 domain-containing protein</fullName>
    </recommendedName>
</protein>
<gene>
    <name evidence="1" type="ORF">CFR75_08370</name>
</gene>
<name>A0A318PJA6_KOMXY</name>
<organism evidence="1 2">
    <name type="scientific">Komagataeibacter xylinus</name>
    <name type="common">Gluconacetobacter xylinus</name>
    <dbReference type="NCBI Taxonomy" id="28448"/>
    <lineage>
        <taxon>Bacteria</taxon>
        <taxon>Pseudomonadati</taxon>
        <taxon>Pseudomonadota</taxon>
        <taxon>Alphaproteobacteria</taxon>
        <taxon>Acetobacterales</taxon>
        <taxon>Acetobacteraceae</taxon>
        <taxon>Komagataeibacter</taxon>
    </lineage>
</organism>
<evidence type="ECO:0000313" key="1">
    <source>
        <dbReference type="EMBL" id="PYD56953.1"/>
    </source>
</evidence>
<evidence type="ECO:0000313" key="2">
    <source>
        <dbReference type="Proteomes" id="UP000248257"/>
    </source>
</evidence>